<dbReference type="OrthoDB" id="9975078at2759"/>
<name>A0A818EX86_9BILA</name>
<proteinExistence type="predicted"/>
<dbReference type="Proteomes" id="UP000663825">
    <property type="component" value="Unassembled WGS sequence"/>
</dbReference>
<accession>A0A818EX86</accession>
<organism evidence="1 2">
    <name type="scientific">Rotaria socialis</name>
    <dbReference type="NCBI Taxonomy" id="392032"/>
    <lineage>
        <taxon>Eukaryota</taxon>
        <taxon>Metazoa</taxon>
        <taxon>Spiralia</taxon>
        <taxon>Gnathifera</taxon>
        <taxon>Rotifera</taxon>
        <taxon>Eurotatoria</taxon>
        <taxon>Bdelloidea</taxon>
        <taxon>Philodinida</taxon>
        <taxon>Philodinidae</taxon>
        <taxon>Rotaria</taxon>
    </lineage>
</organism>
<evidence type="ECO:0000313" key="2">
    <source>
        <dbReference type="Proteomes" id="UP000663825"/>
    </source>
</evidence>
<evidence type="ECO:0000313" key="1">
    <source>
        <dbReference type="EMBL" id="CAF3466019.1"/>
    </source>
</evidence>
<reference evidence="1" key="1">
    <citation type="submission" date="2021-02" db="EMBL/GenBank/DDBJ databases">
        <authorList>
            <person name="Nowell W R."/>
        </authorList>
    </citation>
    <scope>NUCLEOTIDE SEQUENCE</scope>
</reference>
<comment type="caution">
    <text evidence="1">The sequence shown here is derived from an EMBL/GenBank/DDBJ whole genome shotgun (WGS) entry which is preliminary data.</text>
</comment>
<protein>
    <submittedName>
        <fullName evidence="1">Uncharacterized protein</fullName>
    </submittedName>
</protein>
<sequence length="79" mass="8891">MSTTLSKCYDSKILTLGRGVGGGLNGYDDHFPHEITTLHWFNCLVNLIHQYAPTAKLIFLHSPDSLVDGIQRILDEDYN</sequence>
<dbReference type="AlphaFoldDB" id="A0A818EX86"/>
<gene>
    <name evidence="1" type="ORF">TIS948_LOCUS32988</name>
</gene>
<dbReference type="EMBL" id="CAJNXB010006104">
    <property type="protein sequence ID" value="CAF3466019.1"/>
    <property type="molecule type" value="Genomic_DNA"/>
</dbReference>